<accession>A0ABY7EKB8</accession>
<sequence>MRLKREAKEAVSTGVTTDKKFSKLILLVNMARKVNDPQKEQISMLISRFQAHKDQSAFGAALVLKLLSSKDEEFVLDKEQKMLKTFGLIQNRASYPSGQFRHGLRSPVRAMTCFKCSKVGHMYVNKHGDAAHLFEKYLTAEEVFTKKIAYQTCHPFISKIIKSLCRVSYIQEYTRGGYYHEKQWHYRDIILDETRCRNIRLFYSFEGQHLRVSYDCALPPPPPHTRKFNNANI</sequence>
<keyword evidence="2" id="KW-1185">Reference proteome</keyword>
<name>A0ABY7EKB8_MYAAR</name>
<protein>
    <submittedName>
        <fullName evidence="1">Uncharacterized protein</fullName>
    </submittedName>
</protein>
<proteinExistence type="predicted"/>
<evidence type="ECO:0000313" key="2">
    <source>
        <dbReference type="Proteomes" id="UP001164746"/>
    </source>
</evidence>
<reference evidence="1" key="1">
    <citation type="submission" date="2022-11" db="EMBL/GenBank/DDBJ databases">
        <title>Centuries of genome instability and evolution in soft-shell clam transmissible cancer (bioRxiv).</title>
        <authorList>
            <person name="Hart S.F.M."/>
            <person name="Yonemitsu M.A."/>
            <person name="Giersch R.M."/>
            <person name="Beal B.F."/>
            <person name="Arriagada G."/>
            <person name="Davis B.W."/>
            <person name="Ostrander E.A."/>
            <person name="Goff S.P."/>
            <person name="Metzger M.J."/>
        </authorList>
    </citation>
    <scope>NUCLEOTIDE SEQUENCE</scope>
    <source>
        <strain evidence="1">MELC-2E11</strain>
        <tissue evidence="1">Siphon/mantle</tissue>
    </source>
</reference>
<dbReference type="EMBL" id="CP111018">
    <property type="protein sequence ID" value="WAR10438.1"/>
    <property type="molecule type" value="Genomic_DNA"/>
</dbReference>
<gene>
    <name evidence="1" type="ORF">MAR_035514</name>
</gene>
<dbReference type="Proteomes" id="UP001164746">
    <property type="component" value="Chromosome 7"/>
</dbReference>
<organism evidence="1 2">
    <name type="scientific">Mya arenaria</name>
    <name type="common">Soft-shell clam</name>
    <dbReference type="NCBI Taxonomy" id="6604"/>
    <lineage>
        <taxon>Eukaryota</taxon>
        <taxon>Metazoa</taxon>
        <taxon>Spiralia</taxon>
        <taxon>Lophotrochozoa</taxon>
        <taxon>Mollusca</taxon>
        <taxon>Bivalvia</taxon>
        <taxon>Autobranchia</taxon>
        <taxon>Heteroconchia</taxon>
        <taxon>Euheterodonta</taxon>
        <taxon>Imparidentia</taxon>
        <taxon>Neoheterodontei</taxon>
        <taxon>Myida</taxon>
        <taxon>Myoidea</taxon>
        <taxon>Myidae</taxon>
        <taxon>Mya</taxon>
    </lineage>
</organism>
<evidence type="ECO:0000313" key="1">
    <source>
        <dbReference type="EMBL" id="WAR10438.1"/>
    </source>
</evidence>